<organism evidence="3 4">
    <name type="scientific">Streptomyces millisiae</name>
    <dbReference type="NCBI Taxonomy" id="3075542"/>
    <lineage>
        <taxon>Bacteria</taxon>
        <taxon>Bacillati</taxon>
        <taxon>Actinomycetota</taxon>
        <taxon>Actinomycetes</taxon>
        <taxon>Kitasatosporales</taxon>
        <taxon>Streptomycetaceae</taxon>
        <taxon>Streptomyces</taxon>
    </lineage>
</organism>
<evidence type="ECO:0000256" key="1">
    <source>
        <dbReference type="SAM" id="MobiDB-lite"/>
    </source>
</evidence>
<dbReference type="Proteomes" id="UP001183420">
    <property type="component" value="Unassembled WGS sequence"/>
</dbReference>
<protein>
    <recommendedName>
        <fullName evidence="5">Serine/threonine protein kinase</fullName>
    </recommendedName>
</protein>
<accession>A0ABU2LQF6</accession>
<proteinExistence type="predicted"/>
<evidence type="ECO:0000313" key="4">
    <source>
        <dbReference type="Proteomes" id="UP001183420"/>
    </source>
</evidence>
<dbReference type="RefSeq" id="WP_311599316.1">
    <property type="nucleotide sequence ID" value="NZ_JAVREM010000017.1"/>
</dbReference>
<keyword evidence="2" id="KW-1133">Transmembrane helix</keyword>
<evidence type="ECO:0008006" key="5">
    <source>
        <dbReference type="Google" id="ProtNLM"/>
    </source>
</evidence>
<gene>
    <name evidence="3" type="ORF">RNC47_15855</name>
</gene>
<comment type="caution">
    <text evidence="3">The sequence shown here is derived from an EMBL/GenBank/DDBJ whole genome shotgun (WGS) entry which is preliminary data.</text>
</comment>
<evidence type="ECO:0000313" key="3">
    <source>
        <dbReference type="EMBL" id="MDT0319814.1"/>
    </source>
</evidence>
<feature type="non-terminal residue" evidence="3">
    <location>
        <position position="1"/>
    </location>
</feature>
<feature type="compositionally biased region" description="Pro residues" evidence="1">
    <location>
        <begin position="1"/>
        <end position="15"/>
    </location>
</feature>
<keyword evidence="2" id="KW-0812">Transmembrane</keyword>
<evidence type="ECO:0000256" key="2">
    <source>
        <dbReference type="SAM" id="Phobius"/>
    </source>
</evidence>
<reference evidence="4" key="1">
    <citation type="submission" date="2023-07" db="EMBL/GenBank/DDBJ databases">
        <title>30 novel species of actinomycetes from the DSMZ collection.</title>
        <authorList>
            <person name="Nouioui I."/>
        </authorList>
    </citation>
    <scope>NUCLEOTIDE SEQUENCE [LARGE SCALE GENOMIC DNA]</scope>
    <source>
        <strain evidence="4">DSM 44918</strain>
    </source>
</reference>
<feature type="transmembrane region" description="Helical" evidence="2">
    <location>
        <begin position="39"/>
        <end position="62"/>
    </location>
</feature>
<keyword evidence="2" id="KW-0472">Membrane</keyword>
<sequence length="281" mass="29227">PPAAPPAPQAPPAPRRPVSDSPVTLDLRGIIARRASHRVVAAVACLVLGTGLLGGAAAGAWLTGGEGAAGTVFEEARELWRDRPVDELFPPEIDGAGAGPGGADRRWIRVAVAPDSTCAQALDPLLAEVLASAGCHRLVRATYTDETETTVTTVGLLFTEADPDGTSTLSRRFADQELADRADLLPKPYAAPGTAAEDFGDAQRASWSLRVLTELPVVLYTVTGFADGREIEEPEPAAEAAAEGQDSTIALAGLGHDAQGIADRIETGLNRAAETRTQEAR</sequence>
<dbReference type="EMBL" id="JAVREM010000017">
    <property type="protein sequence ID" value="MDT0319814.1"/>
    <property type="molecule type" value="Genomic_DNA"/>
</dbReference>
<keyword evidence="4" id="KW-1185">Reference proteome</keyword>
<name>A0ABU2LQF6_9ACTN</name>
<feature type="region of interest" description="Disordered" evidence="1">
    <location>
        <begin position="1"/>
        <end position="21"/>
    </location>
</feature>